<proteinExistence type="predicted"/>
<dbReference type="EMBL" id="QQRQ01000003">
    <property type="protein sequence ID" value="RFT07362.1"/>
    <property type="molecule type" value="Genomic_DNA"/>
</dbReference>
<accession>A0A3E2B5P1</accession>
<reference evidence="1 2" key="1">
    <citation type="submission" date="2018-07" db="EMBL/GenBank/DDBJ databases">
        <title>GABA Modulating Bacteria of the Human Gut Microbiota.</title>
        <authorList>
            <person name="Strandwitz P."/>
            <person name="Kim K.H."/>
            <person name="Terekhova D."/>
            <person name="Liu J.K."/>
            <person name="Sharma A."/>
            <person name="Levering J."/>
            <person name="Mcdonald D."/>
            <person name="Dietrich D."/>
            <person name="Ramadhar T.R."/>
            <person name="Lekbua A."/>
            <person name="Mroue N."/>
            <person name="Liston C."/>
            <person name="Stewart E.J."/>
            <person name="Dubin M.J."/>
            <person name="Zengler K."/>
            <person name="Knight R."/>
            <person name="Gilbert J.A."/>
            <person name="Clardy J."/>
            <person name="Lewis K."/>
        </authorList>
    </citation>
    <scope>NUCLEOTIDE SEQUENCE [LARGE SCALE GENOMIC DNA]</scope>
    <source>
        <strain evidence="1 2">KLE1738</strain>
    </source>
</reference>
<keyword evidence="2" id="KW-1185">Reference proteome</keyword>
<evidence type="ECO:0000313" key="2">
    <source>
        <dbReference type="Proteomes" id="UP000260649"/>
    </source>
</evidence>
<protein>
    <submittedName>
        <fullName evidence="1">Uncharacterized protein</fullName>
    </submittedName>
</protein>
<dbReference type="AlphaFoldDB" id="A0A3E2B5P1"/>
<comment type="caution">
    <text evidence="1">The sequence shown here is derived from an EMBL/GenBank/DDBJ whole genome shotgun (WGS) entry which is preliminary data.</text>
</comment>
<organism evidence="1 2">
    <name type="scientific">Evtepia gabavorous</name>
    <dbReference type="NCBI Taxonomy" id="2211183"/>
    <lineage>
        <taxon>Bacteria</taxon>
        <taxon>Bacillati</taxon>
        <taxon>Bacillota</taxon>
        <taxon>Clostridia</taxon>
        <taxon>Eubacteriales</taxon>
        <taxon>Evtepia</taxon>
    </lineage>
</organism>
<sequence>MLADGVGAGGEQAVDRVLFVLLLLPHHGAVLPAGHAGVLGCNAIAVFWHIAVGGEKVCPAAAAPAGRMAVLQSVHQVKNVEAYDMVKEIPVHKYGFLFLLWVPGKDIGGSQLWCDGEWLNIRYRQITHHTPEPFTVEAVVGGHGEVGLRPLLQPPQIALLKISCRHSEVLDTQGDTESSHQIA</sequence>
<dbReference type="Proteomes" id="UP000260649">
    <property type="component" value="Unassembled WGS sequence"/>
</dbReference>
<name>A0A3E2B5P1_9FIRM</name>
<evidence type="ECO:0000313" key="1">
    <source>
        <dbReference type="EMBL" id="RFT07362.1"/>
    </source>
</evidence>
<gene>
    <name evidence="1" type="ORF">DV520_03340</name>
</gene>